<dbReference type="Gene3D" id="3.40.50.620">
    <property type="entry name" value="HUPs"/>
    <property type="match status" value="1"/>
</dbReference>
<dbReference type="FunFam" id="3.40.50.620:FF:000093">
    <property type="entry name" value="Glutamyl-Q tRNA(Asp) synthetase"/>
    <property type="match status" value="1"/>
</dbReference>
<keyword evidence="8" id="KW-0648">Protein biosynthesis</keyword>
<dbReference type="NCBIfam" id="NF004314">
    <property type="entry name" value="PRK05710.1-3"/>
    <property type="match status" value="1"/>
</dbReference>
<protein>
    <recommendedName>
        <fullName evidence="7">Glutamyl-Q tRNA(Asp) synthetase</fullName>
        <shortName evidence="7">Glu-Q-RSs</shortName>
        <ecNumber evidence="7">6.1.1.-</ecNumber>
    </recommendedName>
</protein>
<dbReference type="SUPFAM" id="SSF52374">
    <property type="entry name" value="Nucleotidylyl transferase"/>
    <property type="match status" value="1"/>
</dbReference>
<feature type="binding site" evidence="7">
    <location>
        <position position="175"/>
    </location>
    <ligand>
        <name>L-glutamate</name>
        <dbReference type="ChEBI" id="CHEBI:29985"/>
    </ligand>
</feature>
<dbReference type="EC" id="6.1.1.-" evidence="7"/>
<dbReference type="PANTHER" id="PTHR43311:SF1">
    <property type="entry name" value="GLUTAMYL-Q TRNA(ASP) SYNTHETASE"/>
    <property type="match status" value="1"/>
</dbReference>
<dbReference type="PRINTS" id="PR00987">
    <property type="entry name" value="TRNASYNTHGLU"/>
</dbReference>
<dbReference type="InterPro" id="IPR049940">
    <property type="entry name" value="GluQ/Sye"/>
</dbReference>
<feature type="short sequence motif" description="'KMSKS' region" evidence="7">
    <location>
        <begin position="231"/>
        <end position="235"/>
    </location>
</feature>
<keyword evidence="3 7" id="KW-0547">Nucleotide-binding</keyword>
<evidence type="ECO:0000259" key="9">
    <source>
        <dbReference type="Pfam" id="PF00749"/>
    </source>
</evidence>
<gene>
    <name evidence="7" type="primary">gluQ</name>
    <name evidence="10" type="ORF">E2F43_13710</name>
</gene>
<dbReference type="Proteomes" id="UP000295554">
    <property type="component" value="Unassembled WGS sequence"/>
</dbReference>
<feature type="short sequence motif" description="'HIGH' region" evidence="7">
    <location>
        <begin position="14"/>
        <end position="24"/>
    </location>
</feature>
<dbReference type="PANTHER" id="PTHR43311">
    <property type="entry name" value="GLUTAMATE--TRNA LIGASE"/>
    <property type="match status" value="1"/>
</dbReference>
<keyword evidence="2" id="KW-0479">Metal-binding</keyword>
<evidence type="ECO:0000256" key="1">
    <source>
        <dbReference type="ARBA" id="ARBA00022598"/>
    </source>
</evidence>
<comment type="similarity">
    <text evidence="7">Belongs to the class-I aminoacyl-tRNA synthetase family. GluQ subfamily.</text>
</comment>
<sequence length="296" mass="32286">MPGSSTTYRGRFAPSPTGPLHQGSLIAALASYLHARSQQGQWLVRMEDLDPPREEPGAADAILQSLRDHGLEWDGDVLFQSKRSDAYDKALSSLAAAGSLFRCDCTRALLGPGGSCHGRCAPRQAEVSEPWALRLAVSPGTEIRFQDQVQGSQQECLGRELPDFTLLRKDGLYAYQLAVVVDDGFQGISHVVRGCDLLDSTARQIYLQRQLGLPQPAYCHIPVITNAGGQKFSKQNHAPALLSSAAPDNLRRALDFLQQPQPPATLRRCQHMLEFASRHWSTASIPPVLAIAAGQR</sequence>
<dbReference type="EMBL" id="SMSE01000003">
    <property type="protein sequence ID" value="TDG12638.1"/>
    <property type="molecule type" value="Genomic_DNA"/>
</dbReference>
<dbReference type="Pfam" id="PF00749">
    <property type="entry name" value="tRNA-synt_1c"/>
    <property type="match status" value="2"/>
</dbReference>
<dbReference type="InterPro" id="IPR020058">
    <property type="entry name" value="Glu/Gln-tRNA-synth_Ib_cat-dom"/>
</dbReference>
<dbReference type="GO" id="GO:0008270">
    <property type="term" value="F:zinc ion binding"/>
    <property type="evidence" value="ECO:0007669"/>
    <property type="project" value="InterPro"/>
</dbReference>
<evidence type="ECO:0000313" key="11">
    <source>
        <dbReference type="Proteomes" id="UP000295554"/>
    </source>
</evidence>
<dbReference type="OrthoDB" id="9807503at2"/>
<comment type="caution">
    <text evidence="7">Lacks conserved residue(s) required for the propagation of feature annotation.</text>
</comment>
<evidence type="ECO:0000256" key="3">
    <source>
        <dbReference type="ARBA" id="ARBA00022741"/>
    </source>
</evidence>
<feature type="domain" description="Glutamyl/glutaminyl-tRNA synthetase class Ib catalytic" evidence="9">
    <location>
        <begin position="126"/>
        <end position="237"/>
    </location>
</feature>
<evidence type="ECO:0000313" key="10">
    <source>
        <dbReference type="EMBL" id="TDG12638.1"/>
    </source>
</evidence>
<feature type="domain" description="Glutamyl/glutaminyl-tRNA synthetase class Ib catalytic" evidence="9">
    <location>
        <begin position="9"/>
        <end position="107"/>
    </location>
</feature>
<organism evidence="10 11">
    <name type="scientific">Seongchinamella unica</name>
    <dbReference type="NCBI Taxonomy" id="2547392"/>
    <lineage>
        <taxon>Bacteria</taxon>
        <taxon>Pseudomonadati</taxon>
        <taxon>Pseudomonadota</taxon>
        <taxon>Gammaproteobacteria</taxon>
        <taxon>Cellvibrionales</taxon>
        <taxon>Halieaceae</taxon>
        <taxon>Seongchinamella</taxon>
    </lineage>
</organism>
<accession>A0A4R5LQ27</accession>
<feature type="binding site" evidence="7">
    <location>
        <position position="234"/>
    </location>
    <ligand>
        <name>ATP</name>
        <dbReference type="ChEBI" id="CHEBI:30616"/>
    </ligand>
</feature>
<name>A0A4R5LQ27_9GAMM</name>
<dbReference type="GO" id="GO:0006424">
    <property type="term" value="P:glutamyl-tRNA aminoacylation"/>
    <property type="evidence" value="ECO:0007669"/>
    <property type="project" value="InterPro"/>
</dbReference>
<feature type="binding site" evidence="7">
    <location>
        <position position="193"/>
    </location>
    <ligand>
        <name>L-glutamate</name>
        <dbReference type="ChEBI" id="CHEBI:29985"/>
    </ligand>
</feature>
<dbReference type="GO" id="GO:0005524">
    <property type="term" value="F:ATP binding"/>
    <property type="evidence" value="ECO:0007669"/>
    <property type="project" value="UniProtKB-KW"/>
</dbReference>
<keyword evidence="5 7" id="KW-0067">ATP-binding</keyword>
<proteinExistence type="inferred from homology"/>
<dbReference type="HAMAP" id="MF_01428">
    <property type="entry name" value="Glu_Q_tRNA_synth"/>
    <property type="match status" value="1"/>
</dbReference>
<keyword evidence="1 7" id="KW-0436">Ligase</keyword>
<dbReference type="InterPro" id="IPR014729">
    <property type="entry name" value="Rossmann-like_a/b/a_fold"/>
</dbReference>
<keyword evidence="11" id="KW-1185">Reference proteome</keyword>
<evidence type="ECO:0000256" key="8">
    <source>
        <dbReference type="RuleBase" id="RU363037"/>
    </source>
</evidence>
<feature type="binding site" evidence="7">
    <location>
        <begin position="11"/>
        <end position="15"/>
    </location>
    <ligand>
        <name>L-glutamate</name>
        <dbReference type="ChEBI" id="CHEBI:29985"/>
    </ligand>
</feature>
<dbReference type="GO" id="GO:0004818">
    <property type="term" value="F:glutamate-tRNA ligase activity"/>
    <property type="evidence" value="ECO:0007669"/>
    <property type="project" value="TreeGrafter"/>
</dbReference>
<evidence type="ECO:0000256" key="7">
    <source>
        <dbReference type="HAMAP-Rule" id="MF_01428"/>
    </source>
</evidence>
<reference evidence="10 11" key="1">
    <citation type="submission" date="2019-03" db="EMBL/GenBank/DDBJ databases">
        <title>Seongchinamella monodicae gen. nov., sp. nov., a novel member of the Gammaproteobacteria isolated from a tidal mudflat of beach.</title>
        <authorList>
            <person name="Yang H.G."/>
            <person name="Kang J.W."/>
            <person name="Lee S.D."/>
        </authorList>
    </citation>
    <scope>NUCLEOTIDE SEQUENCE [LARGE SCALE GENOMIC DNA]</scope>
    <source>
        <strain evidence="10 11">GH4-78</strain>
    </source>
</reference>
<feature type="binding site" evidence="7">
    <location>
        <position position="47"/>
    </location>
    <ligand>
        <name>L-glutamate</name>
        <dbReference type="ChEBI" id="CHEBI:29985"/>
    </ligand>
</feature>
<dbReference type="InterPro" id="IPR000924">
    <property type="entry name" value="Glu/Gln-tRNA-synth"/>
</dbReference>
<dbReference type="RefSeq" id="WP_133213616.1">
    <property type="nucleotide sequence ID" value="NZ_SMSE01000003.1"/>
</dbReference>
<comment type="caution">
    <text evidence="10">The sequence shown here is derived from an EMBL/GenBank/DDBJ whole genome shotgun (WGS) entry which is preliminary data.</text>
</comment>
<dbReference type="InterPro" id="IPR022380">
    <property type="entry name" value="Glu-Q_tRNA(Asp)_Synthase"/>
</dbReference>
<evidence type="ECO:0000256" key="5">
    <source>
        <dbReference type="ARBA" id="ARBA00022840"/>
    </source>
</evidence>
<evidence type="ECO:0000256" key="4">
    <source>
        <dbReference type="ARBA" id="ARBA00022833"/>
    </source>
</evidence>
<evidence type="ECO:0000256" key="2">
    <source>
        <dbReference type="ARBA" id="ARBA00022723"/>
    </source>
</evidence>
<dbReference type="GO" id="GO:0005829">
    <property type="term" value="C:cytosol"/>
    <property type="evidence" value="ECO:0007669"/>
    <property type="project" value="TreeGrafter"/>
</dbReference>
<comment type="function">
    <text evidence="7">Catalyzes the tRNA-independent activation of glutamate in presence of ATP and the subsequent transfer of glutamate onto a tRNA(Asp). Glutamate is transferred on the 2-amino-5-(4,5-dihydroxy-2-cyclopenten-1-yl) moiety of the queuosine in the wobble position of the QUC anticodon.</text>
</comment>
<keyword evidence="4" id="KW-0862">Zinc</keyword>
<keyword evidence="6 7" id="KW-0030">Aminoacyl-tRNA synthetase</keyword>
<dbReference type="NCBIfam" id="TIGR03838">
    <property type="entry name" value="queuosine_YadB"/>
    <property type="match status" value="1"/>
</dbReference>
<dbReference type="GO" id="GO:0006400">
    <property type="term" value="P:tRNA modification"/>
    <property type="evidence" value="ECO:0007669"/>
    <property type="project" value="InterPro"/>
</dbReference>
<evidence type="ECO:0000256" key="6">
    <source>
        <dbReference type="ARBA" id="ARBA00023146"/>
    </source>
</evidence>
<dbReference type="AlphaFoldDB" id="A0A4R5LQ27"/>